<dbReference type="InterPro" id="IPR048358">
    <property type="entry name" value="EZH1/2_MCSS"/>
</dbReference>
<keyword evidence="2" id="KW-0808">Transferase</keyword>
<organism evidence="10 11">
    <name type="scientific">Plasmodiophora brassicae</name>
    <name type="common">Clubroot disease agent</name>
    <dbReference type="NCBI Taxonomy" id="37360"/>
    <lineage>
        <taxon>Eukaryota</taxon>
        <taxon>Sar</taxon>
        <taxon>Rhizaria</taxon>
        <taxon>Endomyxa</taxon>
        <taxon>Phytomyxea</taxon>
        <taxon>Plasmodiophorida</taxon>
        <taxon>Plasmodiophoridae</taxon>
        <taxon>Plasmodiophora</taxon>
    </lineage>
</organism>
<evidence type="ECO:0000259" key="8">
    <source>
        <dbReference type="PROSITE" id="PS50280"/>
    </source>
</evidence>
<dbReference type="InterPro" id="IPR033467">
    <property type="entry name" value="Tesmin/TSO1-like_CXC"/>
</dbReference>
<dbReference type="Pfam" id="PF18264">
    <property type="entry name" value="preSET_CXC"/>
    <property type="match status" value="1"/>
</dbReference>
<dbReference type="InterPro" id="IPR026489">
    <property type="entry name" value="CXC_dom"/>
</dbReference>
<evidence type="ECO:0000313" key="11">
    <source>
        <dbReference type="Proteomes" id="UP000039324"/>
    </source>
</evidence>
<keyword evidence="4" id="KW-0805">Transcription regulation</keyword>
<accession>A0A0G4IWD0</accession>
<dbReference type="CDD" id="cd10519">
    <property type="entry name" value="SET_EZH"/>
    <property type="match status" value="1"/>
</dbReference>
<feature type="non-terminal residue" evidence="10">
    <location>
        <position position="1"/>
    </location>
</feature>
<dbReference type="InterPro" id="IPR001214">
    <property type="entry name" value="SET_dom"/>
</dbReference>
<sequence>LKEAKASESRSGGAPSPRPARSRAMMRTHRFKRGQAASGGQGADPVADDAMDVDVPRDVITMVTRDVAVHRARFVEIDYPDAVATTIRVNRLRIDVDLSRVSRARVLPPGRPSLARNAKGIPGKRISLRQTVGGHTAPCVETGVQFADPLPAGSVYVSIRDNYSKADDAKLRFVPYFGENDDIHVEKTDLFDLDCDSETDGFDEETDYVVGRVIGRHGRSPTILAALSQVLPVSLRSLTERYGTGHAARSGHDLLDSYHALFCRRCFVYNCPLHPVDQPRRRSRQLPVDSDPCLRVPCAVRLPPTSPCSTSCYSADPTQATVEFSQAEVALFHKLVRIFDGDWCRIAPIVRRSCGDVERFARQSGVEFVAYDDRQVPTWKRKSASGYKKRSAASLPRRVNEIHRYEPCDHDGPCTGDGLCACVNAGHFCEKYCGCDASCKRRFTGCRCTAESKRCQTRRCPCFAAGRECDKDLCGICGMGSTCRNDSIQERRKSPILLAPSGIHGWGAFAGALIREGDFVTEYVGDLISQKEADRRGLTYDKRDCSYLFNLNMDNVIDACSKGNKIKYANHSDAPNCCARIVVIKGDHRIGIFAKRDIQPGEELFFDYNHCIGEGAPNWFNQAHSRFQE</sequence>
<evidence type="ECO:0000313" key="10">
    <source>
        <dbReference type="EMBL" id="CEO99459.1"/>
    </source>
</evidence>
<evidence type="ECO:0000256" key="7">
    <source>
        <dbReference type="SAM" id="MobiDB-lite"/>
    </source>
</evidence>
<dbReference type="InterPro" id="IPR046341">
    <property type="entry name" value="SET_dom_sf"/>
</dbReference>
<dbReference type="PANTHER" id="PTHR45747">
    <property type="entry name" value="HISTONE-LYSINE N-METHYLTRANSFERASE E(Z)"/>
    <property type="match status" value="1"/>
</dbReference>
<dbReference type="Proteomes" id="UP000039324">
    <property type="component" value="Unassembled WGS sequence"/>
</dbReference>
<dbReference type="AlphaFoldDB" id="A0A0G4IWD0"/>
<evidence type="ECO:0000256" key="6">
    <source>
        <dbReference type="ARBA" id="ARBA00048568"/>
    </source>
</evidence>
<feature type="domain" description="SET" evidence="8">
    <location>
        <begin position="494"/>
        <end position="609"/>
    </location>
</feature>
<dbReference type="GO" id="GO:0140951">
    <property type="term" value="F:histone H3K27 trimethyltransferase activity"/>
    <property type="evidence" value="ECO:0007669"/>
    <property type="project" value="UniProtKB-EC"/>
</dbReference>
<dbReference type="InterPro" id="IPR045318">
    <property type="entry name" value="EZH1/2-like"/>
</dbReference>
<dbReference type="OrthoDB" id="6141102at2759"/>
<evidence type="ECO:0000256" key="5">
    <source>
        <dbReference type="ARBA" id="ARBA00023163"/>
    </source>
</evidence>
<protein>
    <submittedName>
        <fullName evidence="10">Uncharacterized protein</fullName>
    </submittedName>
</protein>
<proteinExistence type="predicted"/>
<dbReference type="PROSITE" id="PS50280">
    <property type="entry name" value="SET"/>
    <property type="match status" value="1"/>
</dbReference>
<feature type="region of interest" description="Disordered" evidence="7">
    <location>
        <begin position="1"/>
        <end position="24"/>
    </location>
</feature>
<dbReference type="SMART" id="SM01114">
    <property type="entry name" value="CXC"/>
    <property type="match status" value="1"/>
</dbReference>
<name>A0A0G4IWD0_PLABS</name>
<evidence type="ECO:0000259" key="9">
    <source>
        <dbReference type="PROSITE" id="PS51633"/>
    </source>
</evidence>
<evidence type="ECO:0000256" key="4">
    <source>
        <dbReference type="ARBA" id="ARBA00023015"/>
    </source>
</evidence>
<dbReference type="Gene3D" id="2.170.270.10">
    <property type="entry name" value="SET domain"/>
    <property type="match status" value="1"/>
</dbReference>
<keyword evidence="5" id="KW-0804">Transcription</keyword>
<dbReference type="Pfam" id="PF21358">
    <property type="entry name" value="Ezh2_MCSS"/>
    <property type="match status" value="1"/>
</dbReference>
<reference evidence="10 11" key="1">
    <citation type="submission" date="2015-02" db="EMBL/GenBank/DDBJ databases">
        <authorList>
            <person name="Chooi Y.-H."/>
        </authorList>
    </citation>
    <scope>NUCLEOTIDE SEQUENCE [LARGE SCALE GENOMIC DNA]</scope>
    <source>
        <strain evidence="10">E3</strain>
    </source>
</reference>
<dbReference type="GO" id="GO:0031507">
    <property type="term" value="P:heterochromatin formation"/>
    <property type="evidence" value="ECO:0007669"/>
    <property type="project" value="TreeGrafter"/>
</dbReference>
<keyword evidence="1" id="KW-0489">Methyltransferase</keyword>
<feature type="domain" description="CXC" evidence="9">
    <location>
        <begin position="388"/>
        <end position="494"/>
    </location>
</feature>
<dbReference type="STRING" id="37360.A0A0G4IWD0"/>
<dbReference type="PROSITE" id="PS51633">
    <property type="entry name" value="CXC"/>
    <property type="match status" value="1"/>
</dbReference>
<gene>
    <name evidence="10" type="ORF">PBRA_001365</name>
</gene>
<dbReference type="PANTHER" id="PTHR45747:SF4">
    <property type="entry name" value="HISTONE-LYSINE N-METHYLTRANSFERASE E(Z)"/>
    <property type="match status" value="1"/>
</dbReference>
<dbReference type="Pfam" id="PF00856">
    <property type="entry name" value="SET"/>
    <property type="match status" value="1"/>
</dbReference>
<evidence type="ECO:0000256" key="2">
    <source>
        <dbReference type="ARBA" id="ARBA00022679"/>
    </source>
</evidence>
<dbReference type="GO" id="GO:0003682">
    <property type="term" value="F:chromatin binding"/>
    <property type="evidence" value="ECO:0007669"/>
    <property type="project" value="TreeGrafter"/>
</dbReference>
<keyword evidence="3" id="KW-0949">S-adenosyl-L-methionine</keyword>
<dbReference type="EMBL" id="CDSF01000090">
    <property type="protein sequence ID" value="CEO99459.1"/>
    <property type="molecule type" value="Genomic_DNA"/>
</dbReference>
<dbReference type="SMART" id="SM00317">
    <property type="entry name" value="SET"/>
    <property type="match status" value="1"/>
</dbReference>
<comment type="catalytic activity">
    <reaction evidence="6">
        <text>L-lysyl(27)-[histone H3] + 3 S-adenosyl-L-methionine = N(6),N(6),N(6)-trimethyl-L-lysyl(27)-[histone H3] + 3 S-adenosyl-L-homocysteine + 3 H(+)</text>
        <dbReference type="Rhea" id="RHEA:60292"/>
        <dbReference type="Rhea" id="RHEA-COMP:15535"/>
        <dbReference type="Rhea" id="RHEA-COMP:15548"/>
        <dbReference type="ChEBI" id="CHEBI:15378"/>
        <dbReference type="ChEBI" id="CHEBI:29969"/>
        <dbReference type="ChEBI" id="CHEBI:57856"/>
        <dbReference type="ChEBI" id="CHEBI:59789"/>
        <dbReference type="ChEBI" id="CHEBI:61961"/>
        <dbReference type="EC" id="2.1.1.356"/>
    </reaction>
</comment>
<dbReference type="GO" id="GO:0005634">
    <property type="term" value="C:nucleus"/>
    <property type="evidence" value="ECO:0007669"/>
    <property type="project" value="TreeGrafter"/>
</dbReference>
<evidence type="ECO:0000256" key="3">
    <source>
        <dbReference type="ARBA" id="ARBA00022691"/>
    </source>
</evidence>
<evidence type="ECO:0000256" key="1">
    <source>
        <dbReference type="ARBA" id="ARBA00022603"/>
    </source>
</evidence>
<dbReference type="GO" id="GO:0032259">
    <property type="term" value="P:methylation"/>
    <property type="evidence" value="ECO:0007669"/>
    <property type="project" value="UniProtKB-KW"/>
</dbReference>
<dbReference type="SUPFAM" id="SSF82199">
    <property type="entry name" value="SET domain"/>
    <property type="match status" value="1"/>
</dbReference>
<keyword evidence="11" id="KW-1185">Reference proteome</keyword>
<dbReference type="InterPro" id="IPR041355">
    <property type="entry name" value="Pre-SET_CXC"/>
</dbReference>